<keyword evidence="9" id="KW-1185">Reference proteome</keyword>
<accession>A0A4R2P5C7</accession>
<dbReference type="GO" id="GO:0016987">
    <property type="term" value="F:sigma factor activity"/>
    <property type="evidence" value="ECO:0007669"/>
    <property type="project" value="UniProtKB-KW"/>
</dbReference>
<dbReference type="GO" id="GO:0003677">
    <property type="term" value="F:DNA binding"/>
    <property type="evidence" value="ECO:0007669"/>
    <property type="project" value="UniProtKB-KW"/>
</dbReference>
<dbReference type="NCBIfam" id="TIGR02937">
    <property type="entry name" value="sigma70-ECF"/>
    <property type="match status" value="1"/>
</dbReference>
<dbReference type="SUPFAM" id="SSF88659">
    <property type="entry name" value="Sigma3 and sigma4 domains of RNA polymerase sigma factors"/>
    <property type="match status" value="1"/>
</dbReference>
<evidence type="ECO:0000313" key="8">
    <source>
        <dbReference type="EMBL" id="TCP29398.1"/>
    </source>
</evidence>
<dbReference type="PANTHER" id="PTHR43133:SF8">
    <property type="entry name" value="RNA POLYMERASE SIGMA FACTOR HI_1459-RELATED"/>
    <property type="match status" value="1"/>
</dbReference>
<evidence type="ECO:0000259" key="6">
    <source>
        <dbReference type="Pfam" id="PF04542"/>
    </source>
</evidence>
<dbReference type="InterPro" id="IPR014284">
    <property type="entry name" value="RNA_pol_sigma-70_dom"/>
</dbReference>
<name>A0A4R2P5C7_9BACL</name>
<dbReference type="Pfam" id="PF04542">
    <property type="entry name" value="Sigma70_r2"/>
    <property type="match status" value="1"/>
</dbReference>
<dbReference type="InterPro" id="IPR007627">
    <property type="entry name" value="RNA_pol_sigma70_r2"/>
</dbReference>
<keyword evidence="5" id="KW-0804">Transcription</keyword>
<evidence type="ECO:0000256" key="1">
    <source>
        <dbReference type="ARBA" id="ARBA00010641"/>
    </source>
</evidence>
<dbReference type="GO" id="GO:0006352">
    <property type="term" value="P:DNA-templated transcription initiation"/>
    <property type="evidence" value="ECO:0007669"/>
    <property type="project" value="InterPro"/>
</dbReference>
<dbReference type="SUPFAM" id="SSF88946">
    <property type="entry name" value="Sigma2 domain of RNA polymerase sigma factors"/>
    <property type="match status" value="1"/>
</dbReference>
<dbReference type="PANTHER" id="PTHR43133">
    <property type="entry name" value="RNA POLYMERASE ECF-TYPE SIGMA FACTO"/>
    <property type="match status" value="1"/>
</dbReference>
<evidence type="ECO:0000313" key="9">
    <source>
        <dbReference type="Proteomes" id="UP000295416"/>
    </source>
</evidence>
<evidence type="ECO:0000256" key="5">
    <source>
        <dbReference type="ARBA" id="ARBA00023163"/>
    </source>
</evidence>
<gene>
    <name evidence="8" type="ORF">EV207_11018</name>
</gene>
<evidence type="ECO:0000259" key="7">
    <source>
        <dbReference type="Pfam" id="PF08281"/>
    </source>
</evidence>
<evidence type="ECO:0000256" key="2">
    <source>
        <dbReference type="ARBA" id="ARBA00023015"/>
    </source>
</evidence>
<dbReference type="InterPro" id="IPR013249">
    <property type="entry name" value="RNA_pol_sigma70_r4_t2"/>
</dbReference>
<organism evidence="8 9">
    <name type="scientific">Scopulibacillus darangshiensis</name>
    <dbReference type="NCBI Taxonomy" id="442528"/>
    <lineage>
        <taxon>Bacteria</taxon>
        <taxon>Bacillati</taxon>
        <taxon>Bacillota</taxon>
        <taxon>Bacilli</taxon>
        <taxon>Bacillales</taxon>
        <taxon>Sporolactobacillaceae</taxon>
        <taxon>Scopulibacillus</taxon>
    </lineage>
</organism>
<dbReference type="InterPro" id="IPR013325">
    <property type="entry name" value="RNA_pol_sigma_r2"/>
</dbReference>
<dbReference type="AlphaFoldDB" id="A0A4R2P5C7"/>
<sequence>MMTAEVIETESHSSSFEAFVSYYHKPLLNYLERILHDPAKAEDIIQETFLKFLLQIKYKQTPDNVRAWLFRVATNLCRDYWRSAGYRREKQLLDQLPEQKDRCAQAAEFYERAETRMEMFQLLSELSEAHRKIIILRFYNDMKLQDIAAVMGCPVGTIKSRLFHALRYLKNRMEEEGRRGFG</sequence>
<dbReference type="InterPro" id="IPR013324">
    <property type="entry name" value="RNA_pol_sigma_r3/r4-like"/>
</dbReference>
<feature type="domain" description="RNA polymerase sigma factor 70 region 4 type 2" evidence="7">
    <location>
        <begin position="118"/>
        <end position="168"/>
    </location>
</feature>
<evidence type="ECO:0000256" key="4">
    <source>
        <dbReference type="ARBA" id="ARBA00023125"/>
    </source>
</evidence>
<dbReference type="EMBL" id="SLXK01000010">
    <property type="protein sequence ID" value="TCP29398.1"/>
    <property type="molecule type" value="Genomic_DNA"/>
</dbReference>
<comment type="caution">
    <text evidence="8">The sequence shown here is derived from an EMBL/GenBank/DDBJ whole genome shotgun (WGS) entry which is preliminary data.</text>
</comment>
<reference evidence="8 9" key="1">
    <citation type="submission" date="2019-03" db="EMBL/GenBank/DDBJ databases">
        <title>Genomic Encyclopedia of Type Strains, Phase IV (KMG-IV): sequencing the most valuable type-strain genomes for metagenomic binning, comparative biology and taxonomic classification.</title>
        <authorList>
            <person name="Goeker M."/>
        </authorList>
    </citation>
    <scope>NUCLEOTIDE SEQUENCE [LARGE SCALE GENOMIC DNA]</scope>
    <source>
        <strain evidence="8 9">DSM 19377</strain>
    </source>
</reference>
<evidence type="ECO:0000256" key="3">
    <source>
        <dbReference type="ARBA" id="ARBA00023082"/>
    </source>
</evidence>
<comment type="similarity">
    <text evidence="1">Belongs to the sigma-70 factor family. ECF subfamily.</text>
</comment>
<dbReference type="CDD" id="cd06171">
    <property type="entry name" value="Sigma70_r4"/>
    <property type="match status" value="1"/>
</dbReference>
<keyword evidence="3" id="KW-0731">Sigma factor</keyword>
<dbReference type="Pfam" id="PF08281">
    <property type="entry name" value="Sigma70_r4_2"/>
    <property type="match status" value="1"/>
</dbReference>
<dbReference type="Gene3D" id="1.10.10.10">
    <property type="entry name" value="Winged helix-like DNA-binding domain superfamily/Winged helix DNA-binding domain"/>
    <property type="match status" value="1"/>
</dbReference>
<dbReference type="InterPro" id="IPR039425">
    <property type="entry name" value="RNA_pol_sigma-70-like"/>
</dbReference>
<keyword evidence="4" id="KW-0238">DNA-binding</keyword>
<protein>
    <submittedName>
        <fullName evidence="8">RNA polymerase sigma-70 factor (ECF subfamily)</fullName>
    </submittedName>
</protein>
<dbReference type="InterPro" id="IPR036388">
    <property type="entry name" value="WH-like_DNA-bd_sf"/>
</dbReference>
<keyword evidence="2" id="KW-0805">Transcription regulation</keyword>
<feature type="domain" description="RNA polymerase sigma-70 region 2" evidence="6">
    <location>
        <begin position="20"/>
        <end position="84"/>
    </location>
</feature>
<dbReference type="RefSeq" id="WP_165886879.1">
    <property type="nucleotide sequence ID" value="NZ_SLXK01000010.1"/>
</dbReference>
<dbReference type="Gene3D" id="1.10.1740.10">
    <property type="match status" value="1"/>
</dbReference>
<proteinExistence type="inferred from homology"/>
<dbReference type="Proteomes" id="UP000295416">
    <property type="component" value="Unassembled WGS sequence"/>
</dbReference>